<dbReference type="InterPro" id="IPR002656">
    <property type="entry name" value="Acyl_transf_3_dom"/>
</dbReference>
<dbReference type="GO" id="GO:0016746">
    <property type="term" value="F:acyltransferase activity"/>
    <property type="evidence" value="ECO:0007669"/>
    <property type="project" value="UniProtKB-KW"/>
</dbReference>
<keyword evidence="4" id="KW-0012">Acyltransferase</keyword>
<dbReference type="PANTHER" id="PTHR23028:SF53">
    <property type="entry name" value="ACYL_TRANSF_3 DOMAIN-CONTAINING PROTEIN"/>
    <property type="match status" value="1"/>
</dbReference>
<feature type="compositionally biased region" description="Low complexity" evidence="1">
    <location>
        <begin position="1"/>
        <end position="25"/>
    </location>
</feature>
<keyword evidence="5" id="KW-1185">Reference proteome</keyword>
<proteinExistence type="predicted"/>
<evidence type="ECO:0000313" key="4">
    <source>
        <dbReference type="EMBL" id="BDG01056.1"/>
    </source>
</evidence>
<feature type="transmembrane region" description="Helical" evidence="2">
    <location>
        <begin position="234"/>
        <end position="253"/>
    </location>
</feature>
<gene>
    <name evidence="4" type="ORF">AMOR_00520</name>
</gene>
<dbReference type="Proteomes" id="UP001162891">
    <property type="component" value="Chromosome"/>
</dbReference>
<feature type="region of interest" description="Disordered" evidence="1">
    <location>
        <begin position="1"/>
        <end position="28"/>
    </location>
</feature>
<sequence>MPAPARALASPEPAAPERPSQAPRPGGLPAGNIRTLDGLRGVAIGGVLACHFLNAWPGDGVWDRRLVAALGLGWTGVDLFFVLSGFLITGILVDTLQRDEQGRALPSWGWWSSFLVRRALRIFPLYYAALSVFGLAGPALGLVDPWTFGRWGWWYWSYLGNWAYPAHQVIPALSHFWSLAVEEQFYVVWPAVVLVAARRRLVPLGFTAGALVAAGPALRAAIATSGWPVGTAYRVTPGRLDALAAGALLAVLLRSESGRAAARRAWPWAALAGAAAFVALGAPRGFDMHDRALEIWSHTGLALAAGGLVAGAVLAEGTRGALARVLAAAPLRALGRYSYGLYVVHYPVHVGALRALRSTPAGAALLASRAGYATYVAGAALASLALAWVTWRAIERPFLLAKERLAPRTAGRVG</sequence>
<feature type="transmembrane region" description="Helical" evidence="2">
    <location>
        <begin position="168"/>
        <end position="189"/>
    </location>
</feature>
<feature type="transmembrane region" description="Helical" evidence="2">
    <location>
        <begin position="125"/>
        <end position="148"/>
    </location>
</feature>
<feature type="transmembrane region" description="Helical" evidence="2">
    <location>
        <begin position="66"/>
        <end position="93"/>
    </location>
</feature>
<evidence type="ECO:0000259" key="3">
    <source>
        <dbReference type="Pfam" id="PF01757"/>
    </source>
</evidence>
<evidence type="ECO:0000256" key="1">
    <source>
        <dbReference type="SAM" id="MobiDB-lite"/>
    </source>
</evidence>
<keyword evidence="2" id="KW-1133">Transmembrane helix</keyword>
<dbReference type="PANTHER" id="PTHR23028">
    <property type="entry name" value="ACETYLTRANSFERASE"/>
    <property type="match status" value="1"/>
</dbReference>
<keyword evidence="2" id="KW-0472">Membrane</keyword>
<feature type="domain" description="Acyltransferase 3" evidence="3">
    <location>
        <begin position="35"/>
        <end position="391"/>
    </location>
</feature>
<evidence type="ECO:0000313" key="5">
    <source>
        <dbReference type="Proteomes" id="UP001162891"/>
    </source>
</evidence>
<dbReference type="Pfam" id="PF01757">
    <property type="entry name" value="Acyl_transf_3"/>
    <property type="match status" value="1"/>
</dbReference>
<keyword evidence="4" id="KW-0808">Transferase</keyword>
<feature type="transmembrane region" description="Helical" evidence="2">
    <location>
        <begin position="201"/>
        <end position="222"/>
    </location>
</feature>
<dbReference type="RefSeq" id="WP_248357420.1">
    <property type="nucleotide sequence ID" value="NZ_AP025591.1"/>
</dbReference>
<accession>A0ABM7WNL6</accession>
<keyword evidence="2" id="KW-0812">Transmembrane</keyword>
<evidence type="ECO:0000256" key="2">
    <source>
        <dbReference type="SAM" id="Phobius"/>
    </source>
</evidence>
<name>A0ABM7WNL6_9BACT</name>
<organism evidence="4 5">
    <name type="scientific">Anaeromyxobacter oryzae</name>
    <dbReference type="NCBI Taxonomy" id="2918170"/>
    <lineage>
        <taxon>Bacteria</taxon>
        <taxon>Pseudomonadati</taxon>
        <taxon>Myxococcota</taxon>
        <taxon>Myxococcia</taxon>
        <taxon>Myxococcales</taxon>
        <taxon>Cystobacterineae</taxon>
        <taxon>Anaeromyxobacteraceae</taxon>
        <taxon>Anaeromyxobacter</taxon>
    </lineage>
</organism>
<feature type="transmembrane region" description="Helical" evidence="2">
    <location>
        <begin position="372"/>
        <end position="394"/>
    </location>
</feature>
<dbReference type="InterPro" id="IPR050879">
    <property type="entry name" value="Acyltransferase_3"/>
</dbReference>
<feature type="transmembrane region" description="Helical" evidence="2">
    <location>
        <begin position="295"/>
        <end position="314"/>
    </location>
</feature>
<dbReference type="EMBL" id="AP025591">
    <property type="protein sequence ID" value="BDG01056.1"/>
    <property type="molecule type" value="Genomic_DNA"/>
</dbReference>
<feature type="transmembrane region" description="Helical" evidence="2">
    <location>
        <begin position="265"/>
        <end position="283"/>
    </location>
</feature>
<reference evidence="5" key="1">
    <citation type="journal article" date="2022" name="Int. J. Syst. Evol. Microbiol.">
        <title>Anaeromyxobacter oryzae sp. nov., Anaeromyxobacter diazotrophicus sp. nov. and Anaeromyxobacter paludicola sp. nov., isolated from paddy soils.</title>
        <authorList>
            <person name="Itoh H."/>
            <person name="Xu Z."/>
            <person name="Mise K."/>
            <person name="Masuda Y."/>
            <person name="Ushijima N."/>
            <person name="Hayakawa C."/>
            <person name="Shiratori Y."/>
            <person name="Senoo K."/>
        </authorList>
    </citation>
    <scope>NUCLEOTIDE SEQUENCE [LARGE SCALE GENOMIC DNA]</scope>
    <source>
        <strain evidence="5">Red232</strain>
    </source>
</reference>
<protein>
    <submittedName>
        <fullName evidence="4">Acyltransferase</fullName>
    </submittedName>
</protein>